<keyword evidence="7 9" id="KW-1133">Transmembrane helix</keyword>
<dbReference type="Proteomes" id="UP000615989">
    <property type="component" value="Unassembled WGS sequence"/>
</dbReference>
<feature type="transmembrane region" description="Helical" evidence="9">
    <location>
        <begin position="143"/>
        <end position="164"/>
    </location>
</feature>
<keyword evidence="12" id="KW-0449">Lipoprotein</keyword>
<evidence type="ECO:0000256" key="11">
    <source>
        <dbReference type="RuleBase" id="RU004181"/>
    </source>
</evidence>
<keyword evidence="3 9" id="KW-0645">Protease</keyword>
<keyword evidence="2 9" id="KW-1003">Cell membrane</keyword>
<evidence type="ECO:0000256" key="7">
    <source>
        <dbReference type="ARBA" id="ARBA00022989"/>
    </source>
</evidence>
<evidence type="ECO:0000256" key="8">
    <source>
        <dbReference type="ARBA" id="ARBA00023136"/>
    </source>
</evidence>
<gene>
    <name evidence="9" type="primary">lspA</name>
    <name evidence="12" type="ORF">GO606_13040</name>
</gene>
<evidence type="ECO:0000256" key="3">
    <source>
        <dbReference type="ARBA" id="ARBA00022670"/>
    </source>
</evidence>
<keyword evidence="5 9" id="KW-0064">Aspartyl protease</keyword>
<feature type="transmembrane region" description="Helical" evidence="9">
    <location>
        <begin position="78"/>
        <end position="98"/>
    </location>
</feature>
<comment type="pathway">
    <text evidence="9">Protein modification; lipoprotein biosynthesis (signal peptide cleavage).</text>
</comment>
<dbReference type="EMBL" id="WTVG01000037">
    <property type="protein sequence ID" value="NMG25628.1"/>
    <property type="molecule type" value="Genomic_DNA"/>
</dbReference>
<dbReference type="GO" id="GO:0004190">
    <property type="term" value="F:aspartic-type endopeptidase activity"/>
    <property type="evidence" value="ECO:0007669"/>
    <property type="project" value="UniProtKB-EC"/>
</dbReference>
<evidence type="ECO:0000256" key="1">
    <source>
        <dbReference type="ARBA" id="ARBA00006139"/>
    </source>
</evidence>
<evidence type="ECO:0000256" key="9">
    <source>
        <dbReference type="HAMAP-Rule" id="MF_00161"/>
    </source>
</evidence>
<evidence type="ECO:0000256" key="2">
    <source>
        <dbReference type="ARBA" id="ARBA00022475"/>
    </source>
</evidence>
<dbReference type="PANTHER" id="PTHR33695">
    <property type="entry name" value="LIPOPROTEIN SIGNAL PEPTIDASE"/>
    <property type="match status" value="1"/>
</dbReference>
<dbReference type="PROSITE" id="PS00855">
    <property type="entry name" value="SPASE_II"/>
    <property type="match status" value="1"/>
</dbReference>
<proteinExistence type="inferred from homology"/>
<keyword evidence="8 9" id="KW-0472">Membrane</keyword>
<dbReference type="HAMAP" id="MF_00161">
    <property type="entry name" value="LspA"/>
    <property type="match status" value="1"/>
</dbReference>
<dbReference type="PRINTS" id="PR00781">
    <property type="entry name" value="LIPOSIGPTASE"/>
</dbReference>
<comment type="catalytic activity">
    <reaction evidence="9 10">
        <text>Release of signal peptides from bacterial membrane prolipoproteins. Hydrolyzes -Xaa-Yaa-Zaa-|-(S,diacylglyceryl)Cys-, in which Xaa is hydrophobic (preferably Leu), and Yaa (Ala or Ser) and Zaa (Gly or Ala) have small, neutral side chains.</text>
        <dbReference type="EC" id="3.4.23.36"/>
    </reaction>
</comment>
<evidence type="ECO:0000313" key="12">
    <source>
        <dbReference type="EMBL" id="NMG25628.1"/>
    </source>
</evidence>
<dbReference type="PANTHER" id="PTHR33695:SF1">
    <property type="entry name" value="LIPOPROTEIN SIGNAL PEPTIDASE"/>
    <property type="match status" value="1"/>
</dbReference>
<dbReference type="NCBIfam" id="TIGR00077">
    <property type="entry name" value="lspA"/>
    <property type="match status" value="1"/>
</dbReference>
<organism evidence="12 13">
    <name type="scientific">Aromatoleum anaerobium</name>
    <dbReference type="NCBI Taxonomy" id="182180"/>
    <lineage>
        <taxon>Bacteria</taxon>
        <taxon>Pseudomonadati</taxon>
        <taxon>Pseudomonadota</taxon>
        <taxon>Betaproteobacteria</taxon>
        <taxon>Rhodocyclales</taxon>
        <taxon>Rhodocyclaceae</taxon>
        <taxon>Aromatoleum</taxon>
    </lineage>
</organism>
<evidence type="ECO:0000256" key="4">
    <source>
        <dbReference type="ARBA" id="ARBA00022692"/>
    </source>
</evidence>
<dbReference type="EC" id="3.4.23.36" evidence="9"/>
<evidence type="ECO:0000256" key="10">
    <source>
        <dbReference type="RuleBase" id="RU000594"/>
    </source>
</evidence>
<feature type="active site" evidence="9">
    <location>
        <position position="133"/>
    </location>
</feature>
<evidence type="ECO:0000313" key="13">
    <source>
        <dbReference type="Proteomes" id="UP000615989"/>
    </source>
</evidence>
<name>A0ABX1PP38_9RHOO</name>
<feature type="transmembrane region" description="Helical" evidence="9">
    <location>
        <begin position="53"/>
        <end position="72"/>
    </location>
</feature>
<comment type="similarity">
    <text evidence="1 9 11">Belongs to the peptidase A8 family.</text>
</comment>
<dbReference type="RefSeq" id="WP_169118980.1">
    <property type="nucleotide sequence ID" value="NZ_WTVG02000031.1"/>
</dbReference>
<protein>
    <recommendedName>
        <fullName evidence="9">Lipoprotein signal peptidase</fullName>
        <ecNumber evidence="9">3.4.23.36</ecNumber>
    </recommendedName>
    <alternativeName>
        <fullName evidence="9">Prolipoprotein signal peptidase</fullName>
    </alternativeName>
    <alternativeName>
        <fullName evidence="9">Signal peptidase II</fullName>
        <shortName evidence="9">SPase II</shortName>
    </alternativeName>
</protein>
<reference evidence="12" key="1">
    <citation type="submission" date="2019-12" db="EMBL/GenBank/DDBJ databases">
        <title>Comparative genomics gives insights into the taxonomy of the Azoarcus-Aromatoleum group and reveals separate origins of nif in the plant-associated Azoarcus and non-plant-associated Aromatoleum sub-groups.</title>
        <authorList>
            <person name="Lafos M."/>
            <person name="Maluk M."/>
            <person name="Batista M."/>
            <person name="Junghare M."/>
            <person name="Carmona M."/>
            <person name="Faoro H."/>
            <person name="Cruz L.M."/>
            <person name="Battistoni F."/>
            <person name="De Souza E."/>
            <person name="Pedrosa F."/>
            <person name="Chen W.-M."/>
            <person name="Poole P.S."/>
            <person name="Dixon R.A."/>
            <person name="James E.K."/>
        </authorList>
    </citation>
    <scope>NUCLEOTIDE SEQUENCE</scope>
    <source>
        <strain evidence="12">LuFRes1</strain>
    </source>
</reference>
<accession>A0ABX1PP38</accession>
<comment type="function">
    <text evidence="9 10">This protein specifically catalyzes the removal of signal peptides from prolipoproteins.</text>
</comment>
<keyword evidence="13" id="KW-1185">Reference proteome</keyword>
<sequence>MPEASREPAPAARQALTRPFVGWLALAALVVALDQLAKWLVLSRLDFGEVVPVTGFFQLVLVYNPGAAFSFLADHSGWQRWFFIALALVVCGWLLAMLRHHQRERALPLAFSLIIGGAVGNVIDRIVHGAVVDFLYFHIGRHGWPAFNVADSAITVGVALMLWAQFRSPRDASRDTSTSENPS</sequence>
<evidence type="ECO:0000256" key="5">
    <source>
        <dbReference type="ARBA" id="ARBA00022750"/>
    </source>
</evidence>
<feature type="transmembrane region" description="Helical" evidence="9">
    <location>
        <begin position="20"/>
        <end position="41"/>
    </location>
</feature>
<comment type="caution">
    <text evidence="12">The sequence shown here is derived from an EMBL/GenBank/DDBJ whole genome shotgun (WGS) entry which is preliminary data.</text>
</comment>
<keyword evidence="4 9" id="KW-0812">Transmembrane</keyword>
<dbReference type="Pfam" id="PF01252">
    <property type="entry name" value="Peptidase_A8"/>
    <property type="match status" value="1"/>
</dbReference>
<comment type="subcellular location">
    <subcellularLocation>
        <location evidence="9">Cell membrane</location>
        <topology evidence="9">Multi-pass membrane protein</topology>
    </subcellularLocation>
</comment>
<evidence type="ECO:0000256" key="6">
    <source>
        <dbReference type="ARBA" id="ARBA00022801"/>
    </source>
</evidence>
<dbReference type="InterPro" id="IPR001872">
    <property type="entry name" value="Peptidase_A8"/>
</dbReference>
<feature type="transmembrane region" description="Helical" evidence="9">
    <location>
        <begin position="105"/>
        <end position="123"/>
    </location>
</feature>
<keyword evidence="6 9" id="KW-0378">Hydrolase</keyword>
<feature type="active site" evidence="9">
    <location>
        <position position="151"/>
    </location>
</feature>